<sequence>MRWGPWHKKKPEIEPAQARLPENETLRIIADHLTELSGEPWHVEENRVRGPGRTAVTLGDDHPAAEGHLDLVFVLDTERPDETSIPDCVTGHGDTTHEKIEIAAGIWSSTSAGALLELRDQKGTFADHYVAHDPDGFPGRHAIHGAIIGWGEGPEHEAAQQWALDHPLLPVIAPALTAAGLDRDRLVGVKIFFGSSDGRATAEVRVNGRACEPAADALLALDWPRPYPGSAYARTFAVLVHPGE</sequence>
<organism evidence="1 2">
    <name type="scientific">Streptomyces polygonati</name>
    <dbReference type="NCBI Taxonomy" id="1617087"/>
    <lineage>
        <taxon>Bacteria</taxon>
        <taxon>Bacillati</taxon>
        <taxon>Actinomycetota</taxon>
        <taxon>Actinomycetes</taxon>
        <taxon>Kitasatosporales</taxon>
        <taxon>Streptomycetaceae</taxon>
        <taxon>Streptomyces</taxon>
    </lineage>
</organism>
<proteinExistence type="predicted"/>
<dbReference type="RefSeq" id="WP_386425301.1">
    <property type="nucleotide sequence ID" value="NZ_JBHSBB010000002.1"/>
</dbReference>
<dbReference type="Proteomes" id="UP001595765">
    <property type="component" value="Unassembled WGS sequence"/>
</dbReference>
<protein>
    <submittedName>
        <fullName evidence="1">DUF6348 family protein</fullName>
    </submittedName>
</protein>
<name>A0ABV8HGK9_9ACTN</name>
<gene>
    <name evidence="1" type="ORF">ACFO3J_01835</name>
</gene>
<dbReference type="InterPro" id="IPR045929">
    <property type="entry name" value="DUF6348"/>
</dbReference>
<comment type="caution">
    <text evidence="1">The sequence shown here is derived from an EMBL/GenBank/DDBJ whole genome shotgun (WGS) entry which is preliminary data.</text>
</comment>
<dbReference type="Pfam" id="PF19875">
    <property type="entry name" value="DUF6348"/>
    <property type="match status" value="1"/>
</dbReference>
<evidence type="ECO:0000313" key="2">
    <source>
        <dbReference type="Proteomes" id="UP001595765"/>
    </source>
</evidence>
<keyword evidence="2" id="KW-1185">Reference proteome</keyword>
<accession>A0ABV8HGK9</accession>
<reference evidence="2" key="1">
    <citation type="journal article" date="2019" name="Int. J. Syst. Evol. Microbiol.">
        <title>The Global Catalogue of Microorganisms (GCM) 10K type strain sequencing project: providing services to taxonomists for standard genome sequencing and annotation.</title>
        <authorList>
            <consortium name="The Broad Institute Genomics Platform"/>
            <consortium name="The Broad Institute Genome Sequencing Center for Infectious Disease"/>
            <person name="Wu L."/>
            <person name="Ma J."/>
        </authorList>
    </citation>
    <scope>NUCLEOTIDE SEQUENCE [LARGE SCALE GENOMIC DNA]</scope>
    <source>
        <strain evidence="2">CGMCC 4.7237</strain>
    </source>
</reference>
<dbReference type="EMBL" id="JBHSBB010000002">
    <property type="protein sequence ID" value="MFC4030208.1"/>
    <property type="molecule type" value="Genomic_DNA"/>
</dbReference>
<evidence type="ECO:0000313" key="1">
    <source>
        <dbReference type="EMBL" id="MFC4030208.1"/>
    </source>
</evidence>